<keyword evidence="3" id="KW-1185">Reference proteome</keyword>
<dbReference type="Gene3D" id="2.30.30.40">
    <property type="entry name" value="SH3 Domains"/>
    <property type="match status" value="2"/>
</dbReference>
<accession>A0A557R3G5</accession>
<dbReference type="PROSITE" id="PS51257">
    <property type="entry name" value="PROKAR_LIPOPROTEIN"/>
    <property type="match status" value="1"/>
</dbReference>
<dbReference type="AlphaFoldDB" id="A0A557R3G5"/>
<proteinExistence type="predicted"/>
<comment type="caution">
    <text evidence="2">The sequence shown here is derived from an EMBL/GenBank/DDBJ whole genome shotgun (WGS) entry which is preliminary data.</text>
</comment>
<dbReference type="Proteomes" id="UP000319502">
    <property type="component" value="Unassembled WGS sequence"/>
</dbReference>
<evidence type="ECO:0000313" key="2">
    <source>
        <dbReference type="EMBL" id="TVO59682.1"/>
    </source>
</evidence>
<feature type="chain" id="PRO_5021955983" description="SH3 domain-containing protein" evidence="1">
    <location>
        <begin position="22"/>
        <end position="146"/>
    </location>
</feature>
<evidence type="ECO:0008006" key="4">
    <source>
        <dbReference type="Google" id="ProtNLM"/>
    </source>
</evidence>
<keyword evidence="1" id="KW-0732">Signal</keyword>
<dbReference type="InterPro" id="IPR010466">
    <property type="entry name" value="DUF1058"/>
</dbReference>
<dbReference type="RefSeq" id="WP_144307699.1">
    <property type="nucleotide sequence ID" value="NZ_VMNK01000001.1"/>
</dbReference>
<feature type="signal peptide" evidence="1">
    <location>
        <begin position="1"/>
        <end position="21"/>
    </location>
</feature>
<dbReference type="EMBL" id="VMNK01000001">
    <property type="protein sequence ID" value="TVO59682.1"/>
    <property type="molecule type" value="Genomic_DNA"/>
</dbReference>
<protein>
    <recommendedName>
        <fullName evidence="4">SH3 domain-containing protein</fullName>
    </recommendedName>
</protein>
<name>A0A557R3G5_9RHOO</name>
<sequence length="146" mass="15508">MRAARLITLILAGAACAPAAALDFRATAGPAILYDTPSAQGKRVFVASAGSPFEVVVTLEKWVKVRDRDGHLAWIERSALANGQTVVVTADRTTIRQQAADDAPTSFDAVRGVILNVSGPASGSWLPVRHADGDRGFVRRVDVWGQ</sequence>
<dbReference type="OrthoDB" id="5297720at2"/>
<evidence type="ECO:0000256" key="1">
    <source>
        <dbReference type="SAM" id="SignalP"/>
    </source>
</evidence>
<organism evidence="2 3">
    <name type="scientific">Denitromonas halophila</name>
    <dbReference type="NCBI Taxonomy" id="1629404"/>
    <lineage>
        <taxon>Bacteria</taxon>
        <taxon>Pseudomonadati</taxon>
        <taxon>Pseudomonadota</taxon>
        <taxon>Betaproteobacteria</taxon>
        <taxon>Rhodocyclales</taxon>
        <taxon>Zoogloeaceae</taxon>
        <taxon>Denitromonas</taxon>
    </lineage>
</organism>
<evidence type="ECO:0000313" key="3">
    <source>
        <dbReference type="Proteomes" id="UP000319502"/>
    </source>
</evidence>
<reference evidence="2 3" key="1">
    <citation type="submission" date="2019-07" db="EMBL/GenBank/DDBJ databases">
        <title>The pathways for chlorine oxyanion respiration interact through the shared metabolite chlorate.</title>
        <authorList>
            <person name="Barnum T.P."/>
            <person name="Cheng Y."/>
            <person name="Hill K.A."/>
            <person name="Lucas L.N."/>
            <person name="Carlson H.K."/>
            <person name="Coates J.D."/>
        </authorList>
    </citation>
    <scope>NUCLEOTIDE SEQUENCE [LARGE SCALE GENOMIC DNA]</scope>
    <source>
        <strain evidence="2 3">SFB-3</strain>
    </source>
</reference>
<gene>
    <name evidence="2" type="ORF">FHP91_00205</name>
</gene>
<dbReference type="Pfam" id="PF06347">
    <property type="entry name" value="SH3_4"/>
    <property type="match status" value="2"/>
</dbReference>